<dbReference type="AlphaFoldDB" id="A0A8X6PIA5"/>
<organism evidence="3 4">
    <name type="scientific">Nephila pilipes</name>
    <name type="common">Giant wood spider</name>
    <name type="synonym">Nephila maculata</name>
    <dbReference type="NCBI Taxonomy" id="299642"/>
    <lineage>
        <taxon>Eukaryota</taxon>
        <taxon>Metazoa</taxon>
        <taxon>Ecdysozoa</taxon>
        <taxon>Arthropoda</taxon>
        <taxon>Chelicerata</taxon>
        <taxon>Arachnida</taxon>
        <taxon>Araneae</taxon>
        <taxon>Araneomorphae</taxon>
        <taxon>Entelegynae</taxon>
        <taxon>Araneoidea</taxon>
        <taxon>Nephilidae</taxon>
        <taxon>Nephila</taxon>
    </lineage>
</organism>
<feature type="signal peptide" evidence="2">
    <location>
        <begin position="1"/>
        <end position="23"/>
    </location>
</feature>
<feature type="chain" id="PRO_5036466941" description="Secreted protein" evidence="2">
    <location>
        <begin position="24"/>
        <end position="84"/>
    </location>
</feature>
<protein>
    <recommendedName>
        <fullName evidence="5">Secreted protein</fullName>
    </recommendedName>
</protein>
<reference evidence="3" key="1">
    <citation type="submission" date="2020-08" db="EMBL/GenBank/DDBJ databases">
        <title>Multicomponent nature underlies the extraordinary mechanical properties of spider dragline silk.</title>
        <authorList>
            <person name="Kono N."/>
            <person name="Nakamura H."/>
            <person name="Mori M."/>
            <person name="Yoshida Y."/>
            <person name="Ohtoshi R."/>
            <person name="Malay A.D."/>
            <person name="Moran D.A.P."/>
            <person name="Tomita M."/>
            <person name="Numata K."/>
            <person name="Arakawa K."/>
        </authorList>
    </citation>
    <scope>NUCLEOTIDE SEQUENCE</scope>
</reference>
<name>A0A8X6PIA5_NEPPI</name>
<evidence type="ECO:0000256" key="1">
    <source>
        <dbReference type="SAM" id="MobiDB-lite"/>
    </source>
</evidence>
<keyword evidence="2" id="KW-0732">Signal</keyword>
<evidence type="ECO:0000256" key="2">
    <source>
        <dbReference type="SAM" id="SignalP"/>
    </source>
</evidence>
<keyword evidence="4" id="KW-1185">Reference proteome</keyword>
<gene>
    <name evidence="3" type="ORF">NPIL_248231</name>
</gene>
<evidence type="ECO:0000313" key="4">
    <source>
        <dbReference type="Proteomes" id="UP000887013"/>
    </source>
</evidence>
<sequence length="84" mass="9314">MPFSGIFPKCIAFLLSLSGGVMGRKNKEHLATPVFVIHRSVRSVVRFRPLVANNEPGLKFTTEGEGGDRSTPKHLRFFGLRSTN</sequence>
<evidence type="ECO:0000313" key="3">
    <source>
        <dbReference type="EMBL" id="GFT72762.1"/>
    </source>
</evidence>
<comment type="caution">
    <text evidence="3">The sequence shown here is derived from an EMBL/GenBank/DDBJ whole genome shotgun (WGS) entry which is preliminary data.</text>
</comment>
<proteinExistence type="predicted"/>
<dbReference type="Proteomes" id="UP000887013">
    <property type="component" value="Unassembled WGS sequence"/>
</dbReference>
<evidence type="ECO:0008006" key="5">
    <source>
        <dbReference type="Google" id="ProtNLM"/>
    </source>
</evidence>
<accession>A0A8X6PIA5</accession>
<feature type="region of interest" description="Disordered" evidence="1">
    <location>
        <begin position="58"/>
        <end position="84"/>
    </location>
</feature>
<dbReference type="EMBL" id="BMAW01116919">
    <property type="protein sequence ID" value="GFT72762.1"/>
    <property type="molecule type" value="Genomic_DNA"/>
</dbReference>